<feature type="domain" description="Reverse transcriptase" evidence="1">
    <location>
        <begin position="1"/>
        <end position="164"/>
    </location>
</feature>
<dbReference type="Ensembl" id="ENSAPOT00000015308.1">
    <property type="protein sequence ID" value="ENSAPOP00000001347.1"/>
    <property type="gene ID" value="ENSAPOG00000002619.1"/>
</dbReference>
<name>A0A3Q1EEL5_9TELE</name>
<dbReference type="SUPFAM" id="SSF56672">
    <property type="entry name" value="DNA/RNA polymerases"/>
    <property type="match status" value="1"/>
</dbReference>
<accession>A0A3Q1EEL5</accession>
<dbReference type="PANTHER" id="PTHR31635">
    <property type="entry name" value="REVERSE TRANSCRIPTASE DOMAIN-CONTAINING PROTEIN-RELATED"/>
    <property type="match status" value="1"/>
</dbReference>
<dbReference type="GeneTree" id="ENSGT01150000286916"/>
<evidence type="ECO:0000313" key="2">
    <source>
        <dbReference type="Ensembl" id="ENSAPOP00000001347.1"/>
    </source>
</evidence>
<dbReference type="InterPro" id="IPR043502">
    <property type="entry name" value="DNA/RNA_pol_sf"/>
</dbReference>
<evidence type="ECO:0000259" key="1">
    <source>
        <dbReference type="PROSITE" id="PS50878"/>
    </source>
</evidence>
<reference evidence="2" key="1">
    <citation type="submission" date="2025-08" db="UniProtKB">
        <authorList>
            <consortium name="Ensembl"/>
        </authorList>
    </citation>
    <scope>IDENTIFICATION</scope>
</reference>
<dbReference type="InParanoid" id="A0A3Q1EEL5"/>
<reference evidence="2" key="2">
    <citation type="submission" date="2025-09" db="UniProtKB">
        <authorList>
            <consortium name="Ensembl"/>
        </authorList>
    </citation>
    <scope>IDENTIFICATION</scope>
</reference>
<keyword evidence="3" id="KW-1185">Reference proteome</keyword>
<dbReference type="STRING" id="80966.ENSAPOP00000001347"/>
<dbReference type="Proteomes" id="UP000257200">
    <property type="component" value="Unplaced"/>
</dbReference>
<dbReference type="InterPro" id="IPR000477">
    <property type="entry name" value="RT_dom"/>
</dbReference>
<organism evidence="2 3">
    <name type="scientific">Acanthochromis polyacanthus</name>
    <name type="common">spiny chromis</name>
    <dbReference type="NCBI Taxonomy" id="80966"/>
    <lineage>
        <taxon>Eukaryota</taxon>
        <taxon>Metazoa</taxon>
        <taxon>Chordata</taxon>
        <taxon>Craniata</taxon>
        <taxon>Vertebrata</taxon>
        <taxon>Euteleostomi</taxon>
        <taxon>Actinopterygii</taxon>
        <taxon>Neopterygii</taxon>
        <taxon>Teleostei</taxon>
        <taxon>Neoteleostei</taxon>
        <taxon>Acanthomorphata</taxon>
        <taxon>Ovalentaria</taxon>
        <taxon>Pomacentridae</taxon>
        <taxon>Acanthochromis</taxon>
    </lineage>
</organism>
<proteinExistence type="predicted"/>
<dbReference type="PROSITE" id="PS50878">
    <property type="entry name" value="RT_POL"/>
    <property type="match status" value="1"/>
</dbReference>
<sequence length="326" mass="36997">MEKDKKIELLERRLDDLEQYTRLNDVIVTGLEIRPRSYSRSPAFTVRRGCRQGCPVSPLLFALAIEPLAEAIRNDRLVAGIEVGPVNHKISLYCDDVLLFLSSPETSIARVVEIISDFSQFSGYKINYSKSEAMPLTPDLPWSPTCSAPFRWSPSGFVYLGIKITPSIYGLYKANFVPLIRKIKEDLARWTALPLSLLGRVNLFKMTILPRLLYPFQMIPALLTRKSLSVLNSSLSSFLWKNKRARLKLAVLQRPLEEGGLGVPDIKRYQVACLCIYLWHWFKEDPDSTWLLLEAHPVTPVPLCNLLHISKKWNSGWGTALSSDGH</sequence>
<dbReference type="PANTHER" id="PTHR31635:SF196">
    <property type="entry name" value="REVERSE TRANSCRIPTASE DOMAIN-CONTAINING PROTEIN-RELATED"/>
    <property type="match status" value="1"/>
</dbReference>
<dbReference type="Pfam" id="PF00078">
    <property type="entry name" value="RVT_1"/>
    <property type="match status" value="1"/>
</dbReference>
<dbReference type="AlphaFoldDB" id="A0A3Q1EEL5"/>
<evidence type="ECO:0000313" key="3">
    <source>
        <dbReference type="Proteomes" id="UP000257200"/>
    </source>
</evidence>
<protein>
    <recommendedName>
        <fullName evidence="1">Reverse transcriptase domain-containing protein</fullName>
    </recommendedName>
</protein>